<feature type="domain" description="PilZ" evidence="1">
    <location>
        <begin position="92"/>
        <end position="196"/>
    </location>
</feature>
<dbReference type="InterPro" id="IPR009875">
    <property type="entry name" value="PilZ_domain"/>
</dbReference>
<reference evidence="2 3" key="1">
    <citation type="submission" date="2013-07" db="EMBL/GenBank/DDBJ databases">
        <authorList>
            <person name="Weinstock G."/>
            <person name="Sodergren E."/>
            <person name="Wylie T."/>
            <person name="Fulton L."/>
            <person name="Fulton R."/>
            <person name="Fronick C."/>
            <person name="O'Laughlin M."/>
            <person name="Godfrey J."/>
            <person name="Miner T."/>
            <person name="Herter B."/>
            <person name="Appelbaum E."/>
            <person name="Cordes M."/>
            <person name="Lek S."/>
            <person name="Wollam A."/>
            <person name="Pepin K.H."/>
            <person name="Palsikar V.B."/>
            <person name="Mitreva M."/>
            <person name="Wilson R.K."/>
        </authorList>
    </citation>
    <scope>NUCLEOTIDE SEQUENCE [LARGE SCALE GENOMIC DNA]</scope>
    <source>
        <strain evidence="2 3">ATCC 14940</strain>
    </source>
</reference>
<dbReference type="Proteomes" id="UP000016491">
    <property type="component" value="Unassembled WGS sequence"/>
</dbReference>
<dbReference type="Gene3D" id="2.40.10.220">
    <property type="entry name" value="predicted glycosyltransferase like domains"/>
    <property type="match status" value="1"/>
</dbReference>
<comment type="caution">
    <text evidence="2">The sequence shown here is derived from an EMBL/GenBank/DDBJ whole genome shotgun (WGS) entry which is preliminary data.</text>
</comment>
<protein>
    <submittedName>
        <fullName evidence="2">Type IV pilus assembly protein PilZ</fullName>
    </submittedName>
</protein>
<organism evidence="2 3">
    <name type="scientific">[Clostridium] symbiosum ATCC 14940</name>
    <dbReference type="NCBI Taxonomy" id="411472"/>
    <lineage>
        <taxon>Bacteria</taxon>
        <taxon>Bacillati</taxon>
        <taxon>Bacillota</taxon>
        <taxon>Clostridia</taxon>
        <taxon>Lachnospirales</taxon>
        <taxon>Lachnospiraceae</taxon>
        <taxon>Otoolea</taxon>
    </lineage>
</organism>
<sequence>MNYLNIKYLNCLCEVRNKENKLVAAGSIQEISEQEFVIFRRNGNIPGLKEDMEVKGNIFNFSEGFCMVTGTVKRILVDMITVNDIENILNGERRQAFRVEISERAEILKRKGKRSVLMEVVLRDLSLGGCLIETREDLGDIGESFELRFDFLSKMKVRMDCRICRREKVGDVWRVGCSFTAYPPGIEDKLCAYIFEQQRRQLCSKEGRPVARE</sequence>
<name>A0ABC9TS59_CLOSY</name>
<dbReference type="AlphaFoldDB" id="A0ABC9TS59"/>
<evidence type="ECO:0000259" key="1">
    <source>
        <dbReference type="Pfam" id="PF07238"/>
    </source>
</evidence>
<gene>
    <name evidence="2" type="ORF">CLOSYM_04300</name>
</gene>
<evidence type="ECO:0000313" key="3">
    <source>
        <dbReference type="Proteomes" id="UP000016491"/>
    </source>
</evidence>
<dbReference type="SUPFAM" id="SSF141371">
    <property type="entry name" value="PilZ domain-like"/>
    <property type="match status" value="1"/>
</dbReference>
<accession>A0ABC9TS59</accession>
<evidence type="ECO:0000313" key="2">
    <source>
        <dbReference type="EMBL" id="ERI74180.1"/>
    </source>
</evidence>
<dbReference type="EMBL" id="AWSU01000342">
    <property type="protein sequence ID" value="ERI74180.1"/>
    <property type="molecule type" value="Genomic_DNA"/>
</dbReference>
<proteinExistence type="predicted"/>
<dbReference type="Pfam" id="PF07238">
    <property type="entry name" value="PilZ"/>
    <property type="match status" value="1"/>
</dbReference>